<dbReference type="Pfam" id="PF00144">
    <property type="entry name" value="Beta-lactamase"/>
    <property type="match status" value="1"/>
</dbReference>
<accession>A0A7X1AXA2</accession>
<evidence type="ECO:0000313" key="4">
    <source>
        <dbReference type="Proteomes" id="UP000525652"/>
    </source>
</evidence>
<feature type="domain" description="Beta-lactamase-related" evidence="2">
    <location>
        <begin position="35"/>
        <end position="349"/>
    </location>
</feature>
<keyword evidence="1" id="KW-0732">Signal</keyword>
<gene>
    <name evidence="3" type="ORF">H5P30_01885</name>
</gene>
<dbReference type="SUPFAM" id="SSF56601">
    <property type="entry name" value="beta-lactamase/transpeptidase-like"/>
    <property type="match status" value="1"/>
</dbReference>
<dbReference type="InterPro" id="IPR050491">
    <property type="entry name" value="AmpC-like"/>
</dbReference>
<keyword evidence="4" id="KW-1185">Reference proteome</keyword>
<evidence type="ECO:0000256" key="1">
    <source>
        <dbReference type="SAM" id="SignalP"/>
    </source>
</evidence>
<dbReference type="PANTHER" id="PTHR46825">
    <property type="entry name" value="D-ALANYL-D-ALANINE-CARBOXYPEPTIDASE/ENDOPEPTIDASE AMPH"/>
    <property type="match status" value="1"/>
</dbReference>
<dbReference type="Proteomes" id="UP000525652">
    <property type="component" value="Unassembled WGS sequence"/>
</dbReference>
<dbReference type="AlphaFoldDB" id="A0A7X1AXA2"/>
<dbReference type="RefSeq" id="WP_185691268.1">
    <property type="nucleotide sequence ID" value="NZ_JACHVA010000022.1"/>
</dbReference>
<dbReference type="InterPro" id="IPR001466">
    <property type="entry name" value="Beta-lactam-related"/>
</dbReference>
<feature type="chain" id="PRO_5031201254" evidence="1">
    <location>
        <begin position="30"/>
        <end position="372"/>
    </location>
</feature>
<proteinExistence type="predicted"/>
<protein>
    <submittedName>
        <fullName evidence="3">Beta-lactamase family protein</fullName>
    </submittedName>
</protein>
<sequence length="372" mass="40459">MRTPILTLITSSILAAAGSLSATSLPVSASLPVQLNDIVDQTVEEKGMTGVVVGIWKSGKEIVIIQKGTANLDEETPLSQDDHFRIGSVTKSFTVTRILQLVDEGQISLDDPISDYIDDLQNGSATLRELADMSSGIFNYTEDGEFVGMLFEDISAPWTEQQLVDVGNRNAPYFAPGEGWHYTNTATVLLGMVIEEVTGNPLAQELETHLFEPLGLSETSYPMTPAMPSPFAHGYALFDEEEGVEDLTASNPTSSAGSGAMVSTLNDLQKWGVALGEGTLISPELQNERVQLLPNEDCPTCPEYDGYGMGIGNLEGWLGHTGDYLGYQSLVMHDEETDQTVVILTNFRNFTNADHLPTDLFREMVPLLTPEF</sequence>
<comment type="caution">
    <text evidence="3">The sequence shown here is derived from an EMBL/GenBank/DDBJ whole genome shotgun (WGS) entry which is preliminary data.</text>
</comment>
<dbReference type="EMBL" id="JACHVA010000022">
    <property type="protein sequence ID" value="MBC2600525.1"/>
    <property type="molecule type" value="Genomic_DNA"/>
</dbReference>
<evidence type="ECO:0000259" key="2">
    <source>
        <dbReference type="Pfam" id="PF00144"/>
    </source>
</evidence>
<reference evidence="3 4" key="1">
    <citation type="submission" date="2020-07" db="EMBL/GenBank/DDBJ databases">
        <authorList>
            <person name="Feng X."/>
        </authorList>
    </citation>
    <scope>NUCLEOTIDE SEQUENCE [LARGE SCALE GENOMIC DNA]</scope>
    <source>
        <strain evidence="3 4">JCM14086</strain>
    </source>
</reference>
<evidence type="ECO:0000313" key="3">
    <source>
        <dbReference type="EMBL" id="MBC2600525.1"/>
    </source>
</evidence>
<feature type="signal peptide" evidence="1">
    <location>
        <begin position="1"/>
        <end position="29"/>
    </location>
</feature>
<name>A0A7X1AXA2_9BACT</name>
<dbReference type="PANTHER" id="PTHR46825:SF7">
    <property type="entry name" value="D-ALANYL-D-ALANINE CARBOXYPEPTIDASE"/>
    <property type="match status" value="1"/>
</dbReference>
<organism evidence="3 4">
    <name type="scientific">Puniceicoccus vermicola</name>
    <dbReference type="NCBI Taxonomy" id="388746"/>
    <lineage>
        <taxon>Bacteria</taxon>
        <taxon>Pseudomonadati</taxon>
        <taxon>Verrucomicrobiota</taxon>
        <taxon>Opitutia</taxon>
        <taxon>Puniceicoccales</taxon>
        <taxon>Puniceicoccaceae</taxon>
        <taxon>Puniceicoccus</taxon>
    </lineage>
</organism>
<dbReference type="InterPro" id="IPR012338">
    <property type="entry name" value="Beta-lactam/transpept-like"/>
</dbReference>
<dbReference type="Gene3D" id="3.40.710.10">
    <property type="entry name" value="DD-peptidase/beta-lactamase superfamily"/>
    <property type="match status" value="1"/>
</dbReference>